<evidence type="ECO:0000259" key="4">
    <source>
        <dbReference type="Pfam" id="PF07992"/>
    </source>
</evidence>
<dbReference type="PANTHER" id="PTHR43429:SF3">
    <property type="entry name" value="NITRITE REDUCTASE [NAD(P)H]"/>
    <property type="match status" value="1"/>
</dbReference>
<accession>A0ABY8CEG0</accession>
<dbReference type="GeneID" id="90590008"/>
<dbReference type="Gene3D" id="3.30.390.30">
    <property type="match status" value="1"/>
</dbReference>
<name>A0ABY8CEG0_9ARCH</name>
<gene>
    <name evidence="6" type="primary">hcaD</name>
    <name evidence="6" type="ORF">SVXNc_0570</name>
</gene>
<dbReference type="EMBL" id="CP104395">
    <property type="protein sequence ID" value="WEL19588.1"/>
    <property type="molecule type" value="Genomic_DNA"/>
</dbReference>
<feature type="domain" description="FAD/NAD(P)-binding" evidence="4">
    <location>
        <begin position="5"/>
        <end position="275"/>
    </location>
</feature>
<comment type="cofactor">
    <cofactor evidence="1">
        <name>FAD</name>
        <dbReference type="ChEBI" id="CHEBI:57692"/>
    </cofactor>
</comment>
<dbReference type="Pfam" id="PF18267">
    <property type="entry name" value="Rubredoxin_C"/>
    <property type="match status" value="1"/>
</dbReference>
<evidence type="ECO:0000313" key="6">
    <source>
        <dbReference type="EMBL" id="WEL19588.1"/>
    </source>
</evidence>
<dbReference type="EC" id="1.18.1.3" evidence="6"/>
<reference evidence="6 7" key="1">
    <citation type="submission" date="2022-09" db="EMBL/GenBank/DDBJ databases">
        <title>Xylan utilization by haloarchaea-nanohaloarchaea associations.</title>
        <authorList>
            <person name="Yakimov M."/>
        </authorList>
    </citation>
    <scope>NUCLEOTIDE SEQUENCE [LARGE SCALE GENOMIC DNA]</scope>
    <source>
        <strain evidence="6 7">SVXNc</strain>
    </source>
</reference>
<protein>
    <submittedName>
        <fullName evidence="6">NAD(FAD)-dependent dehydrogenase</fullName>
        <ecNumber evidence="6">1.18.1.3</ecNumber>
    </submittedName>
</protein>
<dbReference type="InterPro" id="IPR041575">
    <property type="entry name" value="Rubredoxin_C"/>
</dbReference>
<dbReference type="InterPro" id="IPR050260">
    <property type="entry name" value="FAD-bd_OxRdtase"/>
</dbReference>
<keyword evidence="6" id="KW-0560">Oxidoreductase</keyword>
<dbReference type="PANTHER" id="PTHR43429">
    <property type="entry name" value="PYRIDINE NUCLEOTIDE-DISULFIDE OXIDOREDUCTASE DOMAIN-CONTAINING"/>
    <property type="match status" value="1"/>
</dbReference>
<dbReference type="InterPro" id="IPR036188">
    <property type="entry name" value="FAD/NAD-bd_sf"/>
</dbReference>
<keyword evidence="3" id="KW-0274">FAD</keyword>
<dbReference type="SUPFAM" id="SSF51905">
    <property type="entry name" value="FAD/NAD(P)-binding domain"/>
    <property type="match status" value="2"/>
</dbReference>
<feature type="domain" description="NADH-rubredoxin oxidoreductase C-terminal" evidence="5">
    <location>
        <begin position="325"/>
        <end position="379"/>
    </location>
</feature>
<dbReference type="GO" id="GO:0008860">
    <property type="term" value="F:ferredoxin-NAD+ reductase activity"/>
    <property type="evidence" value="ECO:0007669"/>
    <property type="project" value="UniProtKB-EC"/>
</dbReference>
<dbReference type="PRINTS" id="PR00469">
    <property type="entry name" value="PNDRDTASEII"/>
</dbReference>
<dbReference type="PRINTS" id="PR00368">
    <property type="entry name" value="FADPNR"/>
</dbReference>
<dbReference type="InterPro" id="IPR023753">
    <property type="entry name" value="FAD/NAD-binding_dom"/>
</dbReference>
<keyword evidence="2" id="KW-0285">Flavoprotein</keyword>
<dbReference type="Proteomes" id="UP001218034">
    <property type="component" value="Chromosome"/>
</dbReference>
<evidence type="ECO:0000313" key="7">
    <source>
        <dbReference type="Proteomes" id="UP001218034"/>
    </source>
</evidence>
<evidence type="ECO:0000256" key="2">
    <source>
        <dbReference type="ARBA" id="ARBA00022630"/>
    </source>
</evidence>
<evidence type="ECO:0000259" key="5">
    <source>
        <dbReference type="Pfam" id="PF18267"/>
    </source>
</evidence>
<evidence type="ECO:0000256" key="3">
    <source>
        <dbReference type="ARBA" id="ARBA00022827"/>
    </source>
</evidence>
<dbReference type="InterPro" id="IPR016156">
    <property type="entry name" value="FAD/NAD-linked_Rdtase_dimer_sf"/>
</dbReference>
<dbReference type="RefSeq" id="WP_347721429.1">
    <property type="nucleotide sequence ID" value="NZ_CP104395.1"/>
</dbReference>
<evidence type="ECO:0000256" key="1">
    <source>
        <dbReference type="ARBA" id="ARBA00001974"/>
    </source>
</evidence>
<sequence length="390" mass="43824">MSESKYIIIGDGAAGATAAENIRDRDDEAEIHVFTDETEPLYNRIMLKTYMKGSLPKQYTRLHDENWYEKRDIELHLDTRVENIDTENKQIEADGTYGYDKCLVATGGSPRKLPQDEGYDNLKYMWTMENAETVKESAEDAEKAAVIGGGLLGIDLAVAYAENDCETHYLIRGENWWSRGLDEEGAEIIHRKLEELGVNVVTNSALESFETEGDEITAVVDENGERYEVDAVAAAIGQKPNSGIIDVEKNESGMIETDEELRTSEKDVYAAGNMVEYVSPVFQRKIVNGAWDHSEAMGEFAGRKMTGEKGEFEFVNTYGVGHFNVQFLSIGATFGQSVSKKYSEDEYRRLFFEDDRLVGAVMIGKTDGQEELRKLIKEGSPVENKEELFE</sequence>
<dbReference type="Gene3D" id="3.50.50.60">
    <property type="entry name" value="FAD/NAD(P)-binding domain"/>
    <property type="match status" value="2"/>
</dbReference>
<dbReference type="Pfam" id="PF07992">
    <property type="entry name" value="Pyr_redox_2"/>
    <property type="match status" value="1"/>
</dbReference>
<organism evidence="6 7">
    <name type="scientific">Candidatus Nanohalococcus occultus</name>
    <dbReference type="NCBI Taxonomy" id="2978047"/>
    <lineage>
        <taxon>Archaea</taxon>
        <taxon>Candidatus Nanohalarchaeota</taxon>
        <taxon>Candidatus Nanohalarchaeota incertae sedis</taxon>
        <taxon>Candidatus Nanohalococcus</taxon>
    </lineage>
</organism>
<proteinExistence type="predicted"/>
<keyword evidence="7" id="KW-1185">Reference proteome</keyword>